<comment type="subcellular location">
    <subcellularLocation>
        <location evidence="1">Membrane</location>
        <topology evidence="1">Multi-pass membrane protein</topology>
    </subcellularLocation>
</comment>
<accession>A0ABV0KJT1</accession>
<comment type="caution">
    <text evidence="7">The sequence shown here is derived from an EMBL/GenBank/DDBJ whole genome shotgun (WGS) entry which is preliminary data.</text>
</comment>
<dbReference type="Proteomes" id="UP001476950">
    <property type="component" value="Unassembled WGS sequence"/>
</dbReference>
<dbReference type="Gene3D" id="2.40.50.140">
    <property type="entry name" value="Nucleic acid-binding proteins"/>
    <property type="match status" value="1"/>
</dbReference>
<evidence type="ECO:0000256" key="2">
    <source>
        <dbReference type="ARBA" id="ARBA00022692"/>
    </source>
</evidence>
<dbReference type="PANTHER" id="PTHR33507:SF3">
    <property type="entry name" value="INNER MEMBRANE PROTEIN YBBJ"/>
    <property type="match status" value="1"/>
</dbReference>
<evidence type="ECO:0000256" key="3">
    <source>
        <dbReference type="ARBA" id="ARBA00022989"/>
    </source>
</evidence>
<organism evidence="7 8">
    <name type="scientific">Stenomitos frigidus AS-A4</name>
    <dbReference type="NCBI Taxonomy" id="2933935"/>
    <lineage>
        <taxon>Bacteria</taxon>
        <taxon>Bacillati</taxon>
        <taxon>Cyanobacteriota</taxon>
        <taxon>Cyanophyceae</taxon>
        <taxon>Leptolyngbyales</taxon>
        <taxon>Leptolyngbyaceae</taxon>
        <taxon>Stenomitos</taxon>
    </lineage>
</organism>
<dbReference type="InterPro" id="IPR052165">
    <property type="entry name" value="Membrane_assoc_protease"/>
</dbReference>
<protein>
    <submittedName>
        <fullName evidence="7">NfeD family protein</fullName>
    </submittedName>
</protein>
<dbReference type="PANTHER" id="PTHR33507">
    <property type="entry name" value="INNER MEMBRANE PROTEIN YBBJ"/>
    <property type="match status" value="1"/>
</dbReference>
<evidence type="ECO:0000313" key="7">
    <source>
        <dbReference type="EMBL" id="MEP1059455.1"/>
    </source>
</evidence>
<feature type="transmembrane region" description="Helical" evidence="5">
    <location>
        <begin position="45"/>
        <end position="66"/>
    </location>
</feature>
<proteinExistence type="predicted"/>
<evidence type="ECO:0000313" key="8">
    <source>
        <dbReference type="Proteomes" id="UP001476950"/>
    </source>
</evidence>
<gene>
    <name evidence="7" type="ORF">NDI38_13485</name>
</gene>
<dbReference type="Pfam" id="PF01957">
    <property type="entry name" value="NfeD"/>
    <property type="match status" value="1"/>
</dbReference>
<keyword evidence="3 5" id="KW-1133">Transmembrane helix</keyword>
<reference evidence="7 8" key="1">
    <citation type="submission" date="2022-04" db="EMBL/GenBank/DDBJ databases">
        <title>Positive selection, recombination, and allopatry shape intraspecific diversity of widespread and dominant cyanobacteria.</title>
        <authorList>
            <person name="Wei J."/>
            <person name="Shu W."/>
            <person name="Hu C."/>
        </authorList>
    </citation>
    <scope>NUCLEOTIDE SEQUENCE [LARGE SCALE GENOMIC DNA]</scope>
    <source>
        <strain evidence="7 8">AS-A4</strain>
    </source>
</reference>
<dbReference type="RefSeq" id="WP_190448812.1">
    <property type="nucleotide sequence ID" value="NZ_JAMPLM010000010.1"/>
</dbReference>
<feature type="domain" description="NfeD-like C-terminal" evidence="6">
    <location>
        <begin position="89"/>
        <end position="135"/>
    </location>
</feature>
<sequence length="141" mass="15416">MALTPTIIWLIVGTVLCLVEVVVPTAFVACVLGISALVVAAIAHLVPLGLQVVLWMVLSLSLVFYSRRLVQHRAARKFDATEAETLTEILPGQSGRVRYEGNSWAARCEDDEVTIAPNQKVYVVARQGTTLIVMPQHLLHS</sequence>
<dbReference type="InterPro" id="IPR012340">
    <property type="entry name" value="NA-bd_OB-fold"/>
</dbReference>
<evidence type="ECO:0000256" key="5">
    <source>
        <dbReference type="SAM" id="Phobius"/>
    </source>
</evidence>
<keyword evidence="8" id="KW-1185">Reference proteome</keyword>
<name>A0ABV0KJT1_9CYAN</name>
<dbReference type="EMBL" id="JAMPLM010000010">
    <property type="protein sequence ID" value="MEP1059455.1"/>
    <property type="molecule type" value="Genomic_DNA"/>
</dbReference>
<evidence type="ECO:0000256" key="4">
    <source>
        <dbReference type="ARBA" id="ARBA00023136"/>
    </source>
</evidence>
<evidence type="ECO:0000256" key="1">
    <source>
        <dbReference type="ARBA" id="ARBA00004141"/>
    </source>
</evidence>
<evidence type="ECO:0000259" key="6">
    <source>
        <dbReference type="Pfam" id="PF01957"/>
    </source>
</evidence>
<keyword evidence="4 5" id="KW-0472">Membrane</keyword>
<feature type="transmembrane region" description="Helical" evidence="5">
    <location>
        <begin position="7"/>
        <end position="39"/>
    </location>
</feature>
<keyword evidence="2 5" id="KW-0812">Transmembrane</keyword>
<dbReference type="InterPro" id="IPR002810">
    <property type="entry name" value="NfeD-like_C"/>
</dbReference>